<protein>
    <submittedName>
        <fullName evidence="2">Cystatin domain-containing protein</fullName>
    </submittedName>
</protein>
<organism evidence="1 2">
    <name type="scientific">Panagrellus redivivus</name>
    <name type="common">Microworm</name>
    <dbReference type="NCBI Taxonomy" id="6233"/>
    <lineage>
        <taxon>Eukaryota</taxon>
        <taxon>Metazoa</taxon>
        <taxon>Ecdysozoa</taxon>
        <taxon>Nematoda</taxon>
        <taxon>Chromadorea</taxon>
        <taxon>Rhabditida</taxon>
        <taxon>Tylenchina</taxon>
        <taxon>Panagrolaimomorpha</taxon>
        <taxon>Panagrolaimoidea</taxon>
        <taxon>Panagrolaimidae</taxon>
        <taxon>Panagrellus</taxon>
    </lineage>
</organism>
<evidence type="ECO:0000313" key="2">
    <source>
        <dbReference type="WBParaSite" id="Pan_g18766.t1"/>
    </source>
</evidence>
<dbReference type="Proteomes" id="UP000492821">
    <property type="component" value="Unassembled WGS sequence"/>
</dbReference>
<reference evidence="2" key="2">
    <citation type="submission" date="2020-10" db="UniProtKB">
        <authorList>
            <consortium name="WormBaseParasite"/>
        </authorList>
    </citation>
    <scope>IDENTIFICATION</scope>
</reference>
<reference evidence="1" key="1">
    <citation type="journal article" date="2013" name="Genetics">
        <title>The draft genome and transcriptome of Panagrellus redivivus are shaped by the harsh demands of a free-living lifestyle.</title>
        <authorList>
            <person name="Srinivasan J."/>
            <person name="Dillman A.R."/>
            <person name="Macchietto M.G."/>
            <person name="Heikkinen L."/>
            <person name="Lakso M."/>
            <person name="Fracchia K.M."/>
            <person name="Antoshechkin I."/>
            <person name="Mortazavi A."/>
            <person name="Wong G."/>
            <person name="Sternberg P.W."/>
        </authorList>
    </citation>
    <scope>NUCLEOTIDE SEQUENCE [LARGE SCALE GENOMIC DNA]</scope>
    <source>
        <strain evidence="1">MT8872</strain>
    </source>
</reference>
<name>A0A7E4VBC0_PANRE</name>
<keyword evidence="1" id="KW-1185">Reference proteome</keyword>
<evidence type="ECO:0000313" key="1">
    <source>
        <dbReference type="Proteomes" id="UP000492821"/>
    </source>
</evidence>
<proteinExistence type="predicted"/>
<dbReference type="WBParaSite" id="Pan_g18766.t1">
    <property type="protein sequence ID" value="Pan_g18766.t1"/>
    <property type="gene ID" value="Pan_g18766"/>
</dbReference>
<dbReference type="AlphaFoldDB" id="A0A7E4VBC0"/>
<sequence length="80" mass="9440">MADFETHVHRVMARQHAGRIVGKAYGQTLNGQRFALVKTQVVWFAVRLIMEGSYAVEREEFYWVDYADAYILNRKKELEM</sequence>
<accession>A0A7E4VBC0</accession>